<organism evidence="3 4">
    <name type="scientific">Coemansia guatemalensis</name>
    <dbReference type="NCBI Taxonomy" id="2761395"/>
    <lineage>
        <taxon>Eukaryota</taxon>
        <taxon>Fungi</taxon>
        <taxon>Fungi incertae sedis</taxon>
        <taxon>Zoopagomycota</taxon>
        <taxon>Kickxellomycotina</taxon>
        <taxon>Kickxellomycetes</taxon>
        <taxon>Kickxellales</taxon>
        <taxon>Kickxellaceae</taxon>
        <taxon>Coemansia</taxon>
    </lineage>
</organism>
<protein>
    <recommendedName>
        <fullName evidence="5">GRAM domain-containing protein</fullName>
    </recommendedName>
</protein>
<evidence type="ECO:0000256" key="1">
    <source>
        <dbReference type="SAM" id="MobiDB-lite"/>
    </source>
</evidence>
<reference evidence="3" key="1">
    <citation type="submission" date="2022-07" db="EMBL/GenBank/DDBJ databases">
        <title>Phylogenomic reconstructions and comparative analyses of Kickxellomycotina fungi.</title>
        <authorList>
            <person name="Reynolds N.K."/>
            <person name="Stajich J.E."/>
            <person name="Barry K."/>
            <person name="Grigoriev I.V."/>
            <person name="Crous P."/>
            <person name="Smith M.E."/>
        </authorList>
    </citation>
    <scope>NUCLEOTIDE SEQUENCE</scope>
    <source>
        <strain evidence="3">NRRL 1565</strain>
    </source>
</reference>
<dbReference type="OrthoDB" id="2162691at2759"/>
<sequence>MNHTLPRPSTTHTYSSTGSMEVQRRTGSLWRKGIGPLRRRRSSPEAGVARQLDFRLEDVGGHGAWSDNALGSASLQGKRSSCEAAGGCAAQDTPAGMGIGRRVASCVVHKAASIARVLTPRKGATADSRAEQACPAQYETTHHTSRPASRSAVGRLRLAFPEIGAEEADTAADFMCSLDHARIRWYGRMYVCDEALCFTGMGVSLSAATSSSKALPEPLGSSGRPRSRSHVQWLESFYSMPQEWPSEDARGLPKRWSLGQASHSTGGCSSSRRPWHRTSLRIAFRDITRVSKESTLALWPNALTVATSRRHYIFTNLVRRDRAYNIIEERRRRVQVACATALPAPLPRRRLGAAPKKVPAAAVVPLPPPPSPEEPVHTGAKLRACTATTSSGETDSTICDQPGIVSVPATVSPPSNGRPSAGGVAAVLCKQRQPVLAAVVWHEQQRRCNGQQPPLRDPIVLMSQTVGQISRNTLFVLVSVVVLCLLSSLAFR</sequence>
<feature type="compositionally biased region" description="Polar residues" evidence="1">
    <location>
        <begin position="1"/>
        <end position="20"/>
    </location>
</feature>
<keyword evidence="2" id="KW-0472">Membrane</keyword>
<dbReference type="InterPro" id="IPR011993">
    <property type="entry name" value="PH-like_dom_sf"/>
</dbReference>
<name>A0A9W8I1K8_9FUNG</name>
<accession>A0A9W8I1K8</accession>
<dbReference type="Gene3D" id="2.30.29.30">
    <property type="entry name" value="Pleckstrin-homology domain (PH domain)/Phosphotyrosine-binding domain (PTB)"/>
    <property type="match status" value="1"/>
</dbReference>
<evidence type="ECO:0000313" key="4">
    <source>
        <dbReference type="Proteomes" id="UP001140094"/>
    </source>
</evidence>
<keyword evidence="2" id="KW-0812">Transmembrane</keyword>
<gene>
    <name evidence="3" type="ORF">H4R20_003554</name>
</gene>
<feature type="region of interest" description="Disordered" evidence="1">
    <location>
        <begin position="1"/>
        <end position="28"/>
    </location>
</feature>
<evidence type="ECO:0000313" key="3">
    <source>
        <dbReference type="EMBL" id="KAJ2801748.1"/>
    </source>
</evidence>
<feature type="transmembrane region" description="Helical" evidence="2">
    <location>
        <begin position="473"/>
        <end position="491"/>
    </location>
</feature>
<comment type="caution">
    <text evidence="3">The sequence shown here is derived from an EMBL/GenBank/DDBJ whole genome shotgun (WGS) entry which is preliminary data.</text>
</comment>
<keyword evidence="4" id="KW-1185">Reference proteome</keyword>
<dbReference type="EMBL" id="JANBUO010000763">
    <property type="protein sequence ID" value="KAJ2801748.1"/>
    <property type="molecule type" value="Genomic_DNA"/>
</dbReference>
<keyword evidence="2" id="KW-1133">Transmembrane helix</keyword>
<proteinExistence type="predicted"/>
<evidence type="ECO:0008006" key="5">
    <source>
        <dbReference type="Google" id="ProtNLM"/>
    </source>
</evidence>
<evidence type="ECO:0000256" key="2">
    <source>
        <dbReference type="SAM" id="Phobius"/>
    </source>
</evidence>
<dbReference type="AlphaFoldDB" id="A0A9W8I1K8"/>
<dbReference type="Proteomes" id="UP001140094">
    <property type="component" value="Unassembled WGS sequence"/>
</dbReference>